<dbReference type="RefSeq" id="WP_249831717.1">
    <property type="nucleotide sequence ID" value="NZ_JAMGBE010000003.1"/>
</dbReference>
<keyword evidence="1" id="KW-0472">Membrane</keyword>
<evidence type="ECO:0000313" key="4">
    <source>
        <dbReference type="EMBL" id="MCL6730218.1"/>
    </source>
</evidence>
<gene>
    <name evidence="4" type="ORF">LZ538_09150</name>
</gene>
<dbReference type="Gene3D" id="2.60.120.1440">
    <property type="match status" value="1"/>
</dbReference>
<evidence type="ECO:0000313" key="5">
    <source>
        <dbReference type="Proteomes" id="UP001165342"/>
    </source>
</evidence>
<proteinExistence type="predicted"/>
<feature type="transmembrane region" description="Helical" evidence="1">
    <location>
        <begin position="75"/>
        <end position="97"/>
    </location>
</feature>
<name>A0ABT0S2X6_9SPHN</name>
<evidence type="ECO:0000259" key="3">
    <source>
        <dbReference type="Pfam" id="PF16220"/>
    </source>
</evidence>
<dbReference type="PANTHER" id="PTHR30273:SF2">
    <property type="entry name" value="PROTEIN FECR"/>
    <property type="match status" value="1"/>
</dbReference>
<keyword evidence="5" id="KW-1185">Reference proteome</keyword>
<accession>A0ABT0S2X6</accession>
<dbReference type="Pfam" id="PF04773">
    <property type="entry name" value="FecR"/>
    <property type="match status" value="1"/>
</dbReference>
<organism evidence="4 5">
    <name type="scientific">Sphingomonas hankyongi</name>
    <dbReference type="NCBI Taxonomy" id="2908209"/>
    <lineage>
        <taxon>Bacteria</taxon>
        <taxon>Pseudomonadati</taxon>
        <taxon>Pseudomonadota</taxon>
        <taxon>Alphaproteobacteria</taxon>
        <taxon>Sphingomonadales</taxon>
        <taxon>Sphingomonadaceae</taxon>
        <taxon>Sphingomonas</taxon>
    </lineage>
</organism>
<comment type="caution">
    <text evidence="4">The sequence shown here is derived from an EMBL/GenBank/DDBJ whole genome shotgun (WGS) entry which is preliminary data.</text>
</comment>
<keyword evidence="1" id="KW-1133">Transmembrane helix</keyword>
<sequence length="304" mass="32520">MSDELTVRDAAIDWLVRTNDPEFDAWDEFTAWLEENPANARAYHSVAQAEAEFAPVLDTLAAAPISPRKIGRGRIAFTSLATAAAAALAVIVTPRILPVEYQTGPGEVRTVSLGGRDQLVMNGETRIKLAGLTKSTVRLESGQVLLRLAEAGPSRIAVLSGDLKLVDVGTTFEVSRDGQQTRVLVSEGAVLADPDGARLQLDRGQRLDASDGAPTLRAMPADIASVGSFERGQLTYVEEPIANVIADLRRSTGLDIRLSEAMTARRFTGTLSVAEVRRDPRSLGPLLGVSLQPSGKGWKLQGRA</sequence>
<evidence type="ECO:0000259" key="2">
    <source>
        <dbReference type="Pfam" id="PF04773"/>
    </source>
</evidence>
<evidence type="ECO:0000256" key="1">
    <source>
        <dbReference type="SAM" id="Phobius"/>
    </source>
</evidence>
<dbReference type="PIRSF" id="PIRSF018266">
    <property type="entry name" value="FecR"/>
    <property type="match status" value="1"/>
</dbReference>
<protein>
    <submittedName>
        <fullName evidence="4">FecR domain-containing protein</fullName>
    </submittedName>
</protein>
<reference evidence="4" key="1">
    <citation type="submission" date="2022-05" db="EMBL/GenBank/DDBJ databases">
        <authorList>
            <person name="Jo J.-H."/>
            <person name="Im W.-T."/>
        </authorList>
    </citation>
    <scope>NUCLEOTIDE SEQUENCE</scope>
    <source>
        <strain evidence="4">SE220</strain>
    </source>
</reference>
<dbReference type="EMBL" id="JAMGBE010000003">
    <property type="protein sequence ID" value="MCL6730218.1"/>
    <property type="molecule type" value="Genomic_DNA"/>
</dbReference>
<dbReference type="Proteomes" id="UP001165342">
    <property type="component" value="Unassembled WGS sequence"/>
</dbReference>
<feature type="domain" description="FecR protein" evidence="2">
    <location>
        <begin position="100"/>
        <end position="190"/>
    </location>
</feature>
<dbReference type="InterPro" id="IPR006860">
    <property type="entry name" value="FecR"/>
</dbReference>
<dbReference type="Pfam" id="PF16220">
    <property type="entry name" value="DUF4880"/>
    <property type="match status" value="1"/>
</dbReference>
<dbReference type="PANTHER" id="PTHR30273">
    <property type="entry name" value="PERIPLASMIC SIGNAL SENSOR AND SIGMA FACTOR ACTIVATOR FECR-RELATED"/>
    <property type="match status" value="1"/>
</dbReference>
<dbReference type="InterPro" id="IPR032623">
    <property type="entry name" value="FecR_N"/>
</dbReference>
<dbReference type="InterPro" id="IPR012373">
    <property type="entry name" value="Ferrdict_sens_TM"/>
</dbReference>
<keyword evidence="1" id="KW-0812">Transmembrane</keyword>
<feature type="domain" description="FecR N-terminal" evidence="3">
    <location>
        <begin position="9"/>
        <end position="48"/>
    </location>
</feature>